<dbReference type="RefSeq" id="WP_091785035.1">
    <property type="nucleotide sequence ID" value="NZ_LT629711.1"/>
</dbReference>
<dbReference type="SMART" id="SM00507">
    <property type="entry name" value="HNHc"/>
    <property type="match status" value="1"/>
</dbReference>
<dbReference type="Proteomes" id="UP000199077">
    <property type="component" value="Chromosome I"/>
</dbReference>
<dbReference type="Pfam" id="PF01844">
    <property type="entry name" value="HNH"/>
    <property type="match status" value="1"/>
</dbReference>
<dbReference type="AlphaFoldDB" id="A0A1H0RY19"/>
<dbReference type="GO" id="GO:0008270">
    <property type="term" value="F:zinc ion binding"/>
    <property type="evidence" value="ECO:0007669"/>
    <property type="project" value="InterPro"/>
</dbReference>
<reference evidence="5" key="1">
    <citation type="submission" date="2016-10" db="EMBL/GenBank/DDBJ databases">
        <authorList>
            <person name="Varghese N."/>
            <person name="Submissions S."/>
        </authorList>
    </citation>
    <scope>NUCLEOTIDE SEQUENCE [LARGE SCALE GENOMIC DNA]</scope>
    <source>
        <strain evidence="5">DSM 22329</strain>
    </source>
</reference>
<dbReference type="InterPro" id="IPR003615">
    <property type="entry name" value="HNH_nuc"/>
</dbReference>
<feature type="domain" description="HNH nuclease" evidence="3">
    <location>
        <begin position="357"/>
        <end position="407"/>
    </location>
</feature>
<dbReference type="GO" id="GO:0003676">
    <property type="term" value="F:nucleic acid binding"/>
    <property type="evidence" value="ECO:0007669"/>
    <property type="project" value="InterPro"/>
</dbReference>
<dbReference type="STRING" id="443156.SAMN04489867_2131"/>
<name>A0A1H0RY19_9MICO</name>
<dbReference type="OrthoDB" id="5241234at2"/>
<accession>A0A1H0RY19</accession>
<keyword evidence="5" id="KW-1185">Reference proteome</keyword>
<protein>
    <recommendedName>
        <fullName evidence="3">HNH nuclease domain-containing protein</fullName>
    </recommendedName>
</protein>
<dbReference type="EMBL" id="LT629711">
    <property type="protein sequence ID" value="SDP34364.1"/>
    <property type="molecule type" value="Genomic_DNA"/>
</dbReference>
<dbReference type="InterPro" id="IPR003870">
    <property type="entry name" value="DUF222"/>
</dbReference>
<dbReference type="GO" id="GO:0004519">
    <property type="term" value="F:endonuclease activity"/>
    <property type="evidence" value="ECO:0007669"/>
    <property type="project" value="InterPro"/>
</dbReference>
<evidence type="ECO:0000313" key="5">
    <source>
        <dbReference type="Proteomes" id="UP000199077"/>
    </source>
</evidence>
<sequence>MRTAGRDRRGVASVLTTDDLHCFLALLPLLDPDVDDAERVEQIGLLESIKAAAAGAQARATVAFAASQRETQAVAGVPRGERGRGIAAQVALARRDSPARGSRHLGLAEALVRELPHTMEHLAAGSVSEWRATIVCRETACLSPEDRGAVDEALATELPGLGDRQVEARARALASQLDAAAMAQRARRAHSERRVSLRPAPDTMTHLTALLPVAQGVAVLAALETAAASARAGGDDRGRSQLMADTLVERVTGQATAEAVPIEVQLVLPAAGGDEPARLGDQVLPAQTTLDLLASARQAGARATLREVIATTDGVDLAHVSARRRALPEQPNQPARTRGSGEPAPADGAPGRLFTGAARRFILLRDQRCRTPWCDAPIRHLDHVIATRAGGSTTTANGQGLCEACNYAKEAPGWRARTVRAGPAHTVRTTTPTGHSYDSTAPPVLPARVRARAATSPLERLFEALLLSA</sequence>
<dbReference type="InterPro" id="IPR002711">
    <property type="entry name" value="HNH"/>
</dbReference>
<gene>
    <name evidence="4" type="ORF">SAMN04489867_2131</name>
</gene>
<organism evidence="4 5">
    <name type="scientific">Pedococcus dokdonensis</name>
    <dbReference type="NCBI Taxonomy" id="443156"/>
    <lineage>
        <taxon>Bacteria</taxon>
        <taxon>Bacillati</taxon>
        <taxon>Actinomycetota</taxon>
        <taxon>Actinomycetes</taxon>
        <taxon>Micrococcales</taxon>
        <taxon>Intrasporangiaceae</taxon>
        <taxon>Pedococcus</taxon>
    </lineage>
</organism>
<dbReference type="Pfam" id="PF02720">
    <property type="entry name" value="DUF222"/>
    <property type="match status" value="1"/>
</dbReference>
<comment type="similarity">
    <text evidence="1">Belongs to the Rv1128c/1148c/1588c/1702c/1945/3466 family.</text>
</comment>
<proteinExistence type="inferred from homology"/>
<evidence type="ECO:0000259" key="3">
    <source>
        <dbReference type="SMART" id="SM00507"/>
    </source>
</evidence>
<dbReference type="Gene3D" id="1.10.30.50">
    <property type="match status" value="1"/>
</dbReference>
<dbReference type="CDD" id="cd00085">
    <property type="entry name" value="HNHc"/>
    <property type="match status" value="1"/>
</dbReference>
<feature type="region of interest" description="Disordered" evidence="2">
    <location>
        <begin position="323"/>
        <end position="351"/>
    </location>
</feature>
<evidence type="ECO:0000256" key="2">
    <source>
        <dbReference type="SAM" id="MobiDB-lite"/>
    </source>
</evidence>
<evidence type="ECO:0000256" key="1">
    <source>
        <dbReference type="ARBA" id="ARBA00023450"/>
    </source>
</evidence>
<evidence type="ECO:0000313" key="4">
    <source>
        <dbReference type="EMBL" id="SDP34364.1"/>
    </source>
</evidence>